<protein>
    <submittedName>
        <fullName evidence="7">Predicted ferric reductase</fullName>
    </submittedName>
</protein>
<comment type="subcellular location">
    <subcellularLocation>
        <location evidence="1">Membrane</location>
        <topology evidence="1">Multi-pass membrane protein</topology>
    </subcellularLocation>
</comment>
<feature type="transmembrane region" description="Helical" evidence="5">
    <location>
        <begin position="308"/>
        <end position="327"/>
    </location>
</feature>
<evidence type="ECO:0000256" key="3">
    <source>
        <dbReference type="ARBA" id="ARBA00022989"/>
    </source>
</evidence>
<proteinExistence type="predicted"/>
<dbReference type="GO" id="GO:0016020">
    <property type="term" value="C:membrane"/>
    <property type="evidence" value="ECO:0007669"/>
    <property type="project" value="UniProtKB-SubCell"/>
</dbReference>
<dbReference type="CDD" id="cd06198">
    <property type="entry name" value="FNR_like_3"/>
    <property type="match status" value="1"/>
</dbReference>
<feature type="transmembrane region" description="Helical" evidence="5">
    <location>
        <begin position="7"/>
        <end position="28"/>
    </location>
</feature>
<sequence>MNKMISGFFWIALFLAMVLLPTWLLLVAPTPSGRPFWLEFSLALGFFGMTQIAIQFVLIARFKSLTAPYGIDVILQLHRRLALVALAVILLHPLIIMIDNPSRLKLLNPLSGNWASRFALFSVFCLLVLGITSLFREKLKLNYEYWRFSHLVFAVLAIVSAQLHVSLAGLYTNIWWKQAIWVVATTAMVGLVLYLRLIKPAWQRSRQSWQVSEVRPERGDTWTLILEADGHAGMEFLPGQFAWLKLGGAFTLKEHPFSFSSSAGSRKRLEFGIKALGDFTSTIKDVQPGTPAHLDGPHGAFCIDRYPAVGYVFIAGGIGITPMLSFLRSMAERNDPRPVVLLYADRNWEDLAFREELEQLKEQLDLKLVYVLQEPPDDWQGEQGMITPEVLERNLPKELIHRNFFVCGPEPMMNAVHDTLLERGVSKACIHLERFNLV</sequence>
<dbReference type="Gene3D" id="3.40.50.80">
    <property type="entry name" value="Nucleotide-binding domain of ferredoxin-NADP reductase (FNR) module"/>
    <property type="match status" value="1"/>
</dbReference>
<keyword evidence="2 5" id="KW-0812">Transmembrane</keyword>
<dbReference type="InterPro" id="IPR017938">
    <property type="entry name" value="Riboflavin_synthase-like_b-brl"/>
</dbReference>
<feature type="transmembrane region" description="Helical" evidence="5">
    <location>
        <begin position="81"/>
        <end position="98"/>
    </location>
</feature>
<name>A0A1G9W9S3_9BACT</name>
<reference evidence="7 8" key="1">
    <citation type="submission" date="2016-10" db="EMBL/GenBank/DDBJ databases">
        <authorList>
            <person name="de Groot N.N."/>
        </authorList>
    </citation>
    <scope>NUCLEOTIDE SEQUENCE [LARGE SCALE GENOMIC DNA]</scope>
    <source>
        <strain evidence="7 8">DSM 17813</strain>
    </source>
</reference>
<dbReference type="InterPro" id="IPR050415">
    <property type="entry name" value="MRET"/>
</dbReference>
<evidence type="ECO:0000256" key="1">
    <source>
        <dbReference type="ARBA" id="ARBA00004141"/>
    </source>
</evidence>
<feature type="transmembrane region" description="Helical" evidence="5">
    <location>
        <begin position="118"/>
        <end position="136"/>
    </location>
</feature>
<feature type="transmembrane region" description="Helical" evidence="5">
    <location>
        <begin position="179"/>
        <end position="198"/>
    </location>
</feature>
<dbReference type="Proteomes" id="UP000182146">
    <property type="component" value="Unassembled WGS sequence"/>
</dbReference>
<dbReference type="PRINTS" id="PR00410">
    <property type="entry name" value="PHEHYDRXLASE"/>
</dbReference>
<dbReference type="GO" id="GO:0016491">
    <property type="term" value="F:oxidoreductase activity"/>
    <property type="evidence" value="ECO:0007669"/>
    <property type="project" value="InterPro"/>
</dbReference>
<feature type="domain" description="FAD-binding FR-type" evidence="6">
    <location>
        <begin position="204"/>
        <end position="304"/>
    </location>
</feature>
<gene>
    <name evidence="7" type="ORF">SAMN05660860_03217</name>
</gene>
<dbReference type="EMBL" id="FNGU01000010">
    <property type="protein sequence ID" value="SDM81272.1"/>
    <property type="molecule type" value="Genomic_DNA"/>
</dbReference>
<evidence type="ECO:0000259" key="6">
    <source>
        <dbReference type="PROSITE" id="PS51384"/>
    </source>
</evidence>
<dbReference type="InterPro" id="IPR013130">
    <property type="entry name" value="Fe3_Rdtase_TM_dom"/>
</dbReference>
<dbReference type="PANTHER" id="PTHR47354">
    <property type="entry name" value="NADH OXIDOREDUCTASE HCR"/>
    <property type="match status" value="1"/>
</dbReference>
<dbReference type="PANTHER" id="PTHR47354:SF5">
    <property type="entry name" value="PROTEIN RFBI"/>
    <property type="match status" value="1"/>
</dbReference>
<dbReference type="SFLD" id="SFLDG01168">
    <property type="entry name" value="Ferric_reductase_subgroup_(FRE"/>
    <property type="match status" value="1"/>
</dbReference>
<dbReference type="STRING" id="392333.SAMN05660860_03217"/>
<dbReference type="SUPFAM" id="SSF63380">
    <property type="entry name" value="Riboflavin synthase domain-like"/>
    <property type="match status" value="1"/>
</dbReference>
<dbReference type="PROSITE" id="PS51384">
    <property type="entry name" value="FAD_FR"/>
    <property type="match status" value="1"/>
</dbReference>
<dbReference type="InterPro" id="IPR001433">
    <property type="entry name" value="OxRdtase_FAD/NAD-bd"/>
</dbReference>
<dbReference type="InterPro" id="IPR017927">
    <property type="entry name" value="FAD-bd_FR_type"/>
</dbReference>
<organism evidence="7 8">
    <name type="scientific">Geoalkalibacter ferrihydriticus</name>
    <dbReference type="NCBI Taxonomy" id="392333"/>
    <lineage>
        <taxon>Bacteria</taxon>
        <taxon>Pseudomonadati</taxon>
        <taxon>Thermodesulfobacteriota</taxon>
        <taxon>Desulfuromonadia</taxon>
        <taxon>Desulfuromonadales</taxon>
        <taxon>Geoalkalibacteraceae</taxon>
        <taxon>Geoalkalibacter</taxon>
    </lineage>
</organism>
<dbReference type="Pfam" id="PF00175">
    <property type="entry name" value="NAD_binding_1"/>
    <property type="match status" value="1"/>
</dbReference>
<dbReference type="SUPFAM" id="SSF52343">
    <property type="entry name" value="Ferredoxin reductase-like, C-terminal NADP-linked domain"/>
    <property type="match status" value="1"/>
</dbReference>
<evidence type="ECO:0000313" key="7">
    <source>
        <dbReference type="EMBL" id="SDM81272.1"/>
    </source>
</evidence>
<dbReference type="Pfam" id="PF01794">
    <property type="entry name" value="Ferric_reduct"/>
    <property type="match status" value="1"/>
</dbReference>
<accession>A0A1G9W9S3</accession>
<dbReference type="InterPro" id="IPR039261">
    <property type="entry name" value="FNR_nucleotide-bd"/>
</dbReference>
<evidence type="ECO:0000256" key="4">
    <source>
        <dbReference type="ARBA" id="ARBA00023136"/>
    </source>
</evidence>
<keyword evidence="3 5" id="KW-1133">Transmembrane helix</keyword>
<feature type="transmembrane region" description="Helical" evidence="5">
    <location>
        <begin position="40"/>
        <end position="60"/>
    </location>
</feature>
<feature type="transmembrane region" description="Helical" evidence="5">
    <location>
        <begin position="148"/>
        <end position="167"/>
    </location>
</feature>
<dbReference type="Gene3D" id="2.40.30.10">
    <property type="entry name" value="Translation factors"/>
    <property type="match status" value="1"/>
</dbReference>
<dbReference type="AlphaFoldDB" id="A0A1G9W9S3"/>
<evidence type="ECO:0000256" key="5">
    <source>
        <dbReference type="SAM" id="Phobius"/>
    </source>
</evidence>
<keyword evidence="4 5" id="KW-0472">Membrane</keyword>
<dbReference type="SFLD" id="SFLDS00052">
    <property type="entry name" value="Ferric_Reductase_Domain"/>
    <property type="match status" value="1"/>
</dbReference>
<evidence type="ECO:0000256" key="2">
    <source>
        <dbReference type="ARBA" id="ARBA00022692"/>
    </source>
</evidence>
<evidence type="ECO:0000313" key="8">
    <source>
        <dbReference type="Proteomes" id="UP000182146"/>
    </source>
</evidence>
<dbReference type="OrthoDB" id="9786134at2"/>